<comment type="caution">
    <text evidence="9">The sequence shown here is derived from an EMBL/GenBank/DDBJ whole genome shotgun (WGS) entry which is preliminary data.</text>
</comment>
<evidence type="ECO:0000256" key="7">
    <source>
        <dbReference type="ARBA" id="ARBA00039150"/>
    </source>
</evidence>
<dbReference type="GO" id="GO:0005811">
    <property type="term" value="C:lipid droplet"/>
    <property type="evidence" value="ECO:0007669"/>
    <property type="project" value="UniProtKB-SubCell"/>
</dbReference>
<protein>
    <recommendedName>
        <fullName evidence="3">Lipid droplet-associated hydrolase</fullName>
        <ecNumber evidence="7">3.1.1.13</ecNumber>
    </recommendedName>
    <alternativeName>
        <fullName evidence="6">Lipid droplet-associated serine hydrolase</fullName>
    </alternativeName>
</protein>
<evidence type="ECO:0000256" key="8">
    <source>
        <dbReference type="ARBA" id="ARBA00049527"/>
    </source>
</evidence>
<dbReference type="InterPro" id="IPR019363">
    <property type="entry name" value="LDAH"/>
</dbReference>
<evidence type="ECO:0000313" key="10">
    <source>
        <dbReference type="Proteomes" id="UP001162162"/>
    </source>
</evidence>
<dbReference type="GO" id="GO:0019915">
    <property type="term" value="P:lipid storage"/>
    <property type="evidence" value="ECO:0007669"/>
    <property type="project" value="InterPro"/>
</dbReference>
<evidence type="ECO:0000313" key="9">
    <source>
        <dbReference type="EMBL" id="KAJ8948426.1"/>
    </source>
</evidence>
<dbReference type="PANTHER" id="PTHR13390">
    <property type="entry name" value="LIPASE"/>
    <property type="match status" value="1"/>
</dbReference>
<sequence>MHQAYIELNGVQTKITTWGRWIEESSSVIEDIVIIVTGNPGVSGFYDLFAKTIHEKLGYSVWCIGHAGHDLPPTKIPLPKLKTHGELYGLQGQIKHKNIRALIKPGVLRRVFFLAFEEMDQVKQRNDEAIKRNIKKIKLYYGMNDGWAPGSFCDRIKTDIPNIDAQVCPYDHVFVFKNSVEIADIVSDWIKAKQ</sequence>
<evidence type="ECO:0000256" key="2">
    <source>
        <dbReference type="ARBA" id="ARBA00008300"/>
    </source>
</evidence>
<dbReference type="GO" id="GO:0004771">
    <property type="term" value="F:sterol ester esterase activity"/>
    <property type="evidence" value="ECO:0007669"/>
    <property type="project" value="UniProtKB-EC"/>
</dbReference>
<evidence type="ECO:0000256" key="1">
    <source>
        <dbReference type="ARBA" id="ARBA00004502"/>
    </source>
</evidence>
<gene>
    <name evidence="9" type="ORF">NQ318_007949</name>
</gene>
<keyword evidence="10" id="KW-1185">Reference proteome</keyword>
<accession>A0AAV8YDB5</accession>
<keyword evidence="5" id="KW-0378">Hydrolase</keyword>
<evidence type="ECO:0000256" key="6">
    <source>
        <dbReference type="ARBA" id="ARBA00031924"/>
    </source>
</evidence>
<organism evidence="9 10">
    <name type="scientific">Aromia moschata</name>
    <dbReference type="NCBI Taxonomy" id="1265417"/>
    <lineage>
        <taxon>Eukaryota</taxon>
        <taxon>Metazoa</taxon>
        <taxon>Ecdysozoa</taxon>
        <taxon>Arthropoda</taxon>
        <taxon>Hexapoda</taxon>
        <taxon>Insecta</taxon>
        <taxon>Pterygota</taxon>
        <taxon>Neoptera</taxon>
        <taxon>Endopterygota</taxon>
        <taxon>Coleoptera</taxon>
        <taxon>Polyphaga</taxon>
        <taxon>Cucujiformia</taxon>
        <taxon>Chrysomeloidea</taxon>
        <taxon>Cerambycidae</taxon>
        <taxon>Cerambycinae</taxon>
        <taxon>Callichromatini</taxon>
        <taxon>Aromia</taxon>
    </lineage>
</organism>
<dbReference type="AlphaFoldDB" id="A0AAV8YDB5"/>
<evidence type="ECO:0000256" key="3">
    <source>
        <dbReference type="ARBA" id="ARBA00019242"/>
    </source>
</evidence>
<evidence type="ECO:0000256" key="4">
    <source>
        <dbReference type="ARBA" id="ARBA00022677"/>
    </source>
</evidence>
<dbReference type="EC" id="3.1.1.13" evidence="7"/>
<dbReference type="Pfam" id="PF10230">
    <property type="entry name" value="LIDHydrolase"/>
    <property type="match status" value="2"/>
</dbReference>
<proteinExistence type="inferred from homology"/>
<keyword evidence="4" id="KW-0551">Lipid droplet</keyword>
<name>A0AAV8YDB5_9CUCU</name>
<comment type="catalytic activity">
    <reaction evidence="8">
        <text>a cholesterol ester + H2O = cholesterol + a fatty acid + H(+)</text>
        <dbReference type="Rhea" id="RHEA:36403"/>
        <dbReference type="ChEBI" id="CHEBI:15377"/>
        <dbReference type="ChEBI" id="CHEBI:15378"/>
        <dbReference type="ChEBI" id="CHEBI:16113"/>
        <dbReference type="ChEBI" id="CHEBI:17002"/>
        <dbReference type="ChEBI" id="CHEBI:28868"/>
        <dbReference type="EC" id="3.1.1.13"/>
    </reaction>
    <physiologicalReaction direction="left-to-right" evidence="8">
        <dbReference type="Rhea" id="RHEA:36404"/>
    </physiologicalReaction>
</comment>
<comment type="subcellular location">
    <subcellularLocation>
        <location evidence="1">Lipid droplet</location>
    </subcellularLocation>
</comment>
<dbReference type="Proteomes" id="UP001162162">
    <property type="component" value="Unassembled WGS sequence"/>
</dbReference>
<dbReference type="EMBL" id="JAPWTK010000136">
    <property type="protein sequence ID" value="KAJ8948426.1"/>
    <property type="molecule type" value="Genomic_DNA"/>
</dbReference>
<evidence type="ECO:0000256" key="5">
    <source>
        <dbReference type="ARBA" id="ARBA00022801"/>
    </source>
</evidence>
<dbReference type="PANTHER" id="PTHR13390:SF0">
    <property type="entry name" value="LIPID DROPLET-ASSOCIATED HYDROLASE"/>
    <property type="match status" value="1"/>
</dbReference>
<reference evidence="9" key="1">
    <citation type="journal article" date="2023" name="Insect Mol. Biol.">
        <title>Genome sequencing provides insights into the evolution of gene families encoding plant cell wall-degrading enzymes in longhorned beetles.</title>
        <authorList>
            <person name="Shin N.R."/>
            <person name="Okamura Y."/>
            <person name="Kirsch R."/>
            <person name="Pauchet Y."/>
        </authorList>
    </citation>
    <scope>NUCLEOTIDE SEQUENCE</scope>
    <source>
        <strain evidence="9">AMC_N1</strain>
    </source>
</reference>
<comment type="similarity">
    <text evidence="2">Belongs to the AB hydrolase superfamily. LDAH family.</text>
</comment>
<dbReference type="SUPFAM" id="SSF53474">
    <property type="entry name" value="alpha/beta-Hydrolases"/>
    <property type="match status" value="1"/>
</dbReference>
<dbReference type="InterPro" id="IPR029058">
    <property type="entry name" value="AB_hydrolase_fold"/>
</dbReference>